<dbReference type="InterPro" id="IPR009057">
    <property type="entry name" value="Homeodomain-like_sf"/>
</dbReference>
<dbReference type="SUPFAM" id="SSF46689">
    <property type="entry name" value="Homeodomain-like"/>
    <property type="match status" value="1"/>
</dbReference>
<dbReference type="SMART" id="SM00342">
    <property type="entry name" value="HTH_ARAC"/>
    <property type="match status" value="1"/>
</dbReference>
<feature type="domain" description="HTH araC/xylS-type" evidence="4">
    <location>
        <begin position="209"/>
        <end position="307"/>
    </location>
</feature>
<sequence length="318" mass="34517">MAPGEVLALAGLPAGMFARPGVTLPVPAYFDLWHAIRKVSDDPDIGIALARAIRADFTEPYFLAVFSCATLGAAIQVIARYKRILSPEDVDLAIEAGGQTTITYRWPDGVGTPPQALVDAELAFLTELTRRVAVQAPLRMELTTPALDRPSGHAAYFGCPIRLGAPHNALVLATADLELPLDTHNPALLRALVPYLRANTPAAQGGQVERVRSAIAKRLPGARPTIDAVARDVAMSSRSLQRLLRDHGTSFREMLDKVRHEHARGYLGATSFSDAEIAFLLGFGDPASFYRAFRAWTGMSPGRFRQREPEDFTHPGNS</sequence>
<evidence type="ECO:0000313" key="5">
    <source>
        <dbReference type="EMBL" id="MBP2327040.1"/>
    </source>
</evidence>
<evidence type="ECO:0000256" key="3">
    <source>
        <dbReference type="ARBA" id="ARBA00023163"/>
    </source>
</evidence>
<dbReference type="EMBL" id="JAGINW010000001">
    <property type="protein sequence ID" value="MBP2327040.1"/>
    <property type="molecule type" value="Genomic_DNA"/>
</dbReference>
<dbReference type="InterPro" id="IPR032687">
    <property type="entry name" value="AraC-type_N"/>
</dbReference>
<keyword evidence="6" id="KW-1185">Reference proteome</keyword>
<organism evidence="5 6">
    <name type="scientific">Kibdelosporangium banguiense</name>
    <dbReference type="NCBI Taxonomy" id="1365924"/>
    <lineage>
        <taxon>Bacteria</taxon>
        <taxon>Bacillati</taxon>
        <taxon>Actinomycetota</taxon>
        <taxon>Actinomycetes</taxon>
        <taxon>Pseudonocardiales</taxon>
        <taxon>Pseudonocardiaceae</taxon>
        <taxon>Kibdelosporangium</taxon>
    </lineage>
</organism>
<reference evidence="5 6" key="1">
    <citation type="submission" date="2021-03" db="EMBL/GenBank/DDBJ databases">
        <title>Sequencing the genomes of 1000 actinobacteria strains.</title>
        <authorList>
            <person name="Klenk H.-P."/>
        </authorList>
    </citation>
    <scope>NUCLEOTIDE SEQUENCE [LARGE SCALE GENOMIC DNA]</scope>
    <source>
        <strain evidence="5 6">DSM 46670</strain>
    </source>
</reference>
<dbReference type="PROSITE" id="PS01124">
    <property type="entry name" value="HTH_ARAC_FAMILY_2"/>
    <property type="match status" value="1"/>
</dbReference>
<dbReference type="Pfam" id="PF12833">
    <property type="entry name" value="HTH_18"/>
    <property type="match status" value="1"/>
</dbReference>
<proteinExistence type="predicted"/>
<dbReference type="PANTHER" id="PTHR47894:SF1">
    <property type="entry name" value="HTH-TYPE TRANSCRIPTIONAL REGULATOR VQSM"/>
    <property type="match status" value="1"/>
</dbReference>
<dbReference type="PANTHER" id="PTHR47894">
    <property type="entry name" value="HTH-TYPE TRANSCRIPTIONAL REGULATOR GADX"/>
    <property type="match status" value="1"/>
</dbReference>
<dbReference type="Gene3D" id="1.10.10.60">
    <property type="entry name" value="Homeodomain-like"/>
    <property type="match status" value="1"/>
</dbReference>
<protein>
    <submittedName>
        <fullName evidence="5">AraC-like DNA-binding protein</fullName>
    </submittedName>
</protein>
<accession>A0ABS4TRK5</accession>
<keyword evidence="1" id="KW-0805">Transcription regulation</keyword>
<evidence type="ECO:0000259" key="4">
    <source>
        <dbReference type="PROSITE" id="PS01124"/>
    </source>
</evidence>
<evidence type="ECO:0000256" key="2">
    <source>
        <dbReference type="ARBA" id="ARBA00023125"/>
    </source>
</evidence>
<dbReference type="Pfam" id="PF12625">
    <property type="entry name" value="Arabinose_bd"/>
    <property type="match status" value="1"/>
</dbReference>
<name>A0ABS4TRK5_9PSEU</name>
<dbReference type="RefSeq" id="WP_209644039.1">
    <property type="nucleotide sequence ID" value="NZ_JAGINW010000001.1"/>
</dbReference>
<keyword evidence="2" id="KW-0238">DNA-binding</keyword>
<evidence type="ECO:0000256" key="1">
    <source>
        <dbReference type="ARBA" id="ARBA00023015"/>
    </source>
</evidence>
<comment type="caution">
    <text evidence="5">The sequence shown here is derived from an EMBL/GenBank/DDBJ whole genome shotgun (WGS) entry which is preliminary data.</text>
</comment>
<evidence type="ECO:0000313" key="6">
    <source>
        <dbReference type="Proteomes" id="UP001519332"/>
    </source>
</evidence>
<dbReference type="InterPro" id="IPR018060">
    <property type="entry name" value="HTH_AraC"/>
</dbReference>
<dbReference type="Proteomes" id="UP001519332">
    <property type="component" value="Unassembled WGS sequence"/>
</dbReference>
<gene>
    <name evidence="5" type="ORF">JOF56_007425</name>
</gene>
<keyword evidence="3" id="KW-0804">Transcription</keyword>